<evidence type="ECO:0000313" key="1">
    <source>
        <dbReference type="EMBL" id="CUP15844.1"/>
    </source>
</evidence>
<proteinExistence type="predicted"/>
<sequence>MAWAKSSLPVPLSPDRKTEASFWAAILAMRTASPMAGEMPMMSWNLKWASLPIMLLTRL</sequence>
<organism evidence="1 2">
    <name type="scientific">Flavonifractor plautii</name>
    <name type="common">Fusobacterium plautii</name>
    <dbReference type="NCBI Taxonomy" id="292800"/>
    <lineage>
        <taxon>Bacteria</taxon>
        <taxon>Bacillati</taxon>
        <taxon>Bacillota</taxon>
        <taxon>Clostridia</taxon>
        <taxon>Eubacteriales</taxon>
        <taxon>Oscillospiraceae</taxon>
        <taxon>Flavonifractor</taxon>
    </lineage>
</organism>
<name>A0A174KUF9_FLAPL</name>
<gene>
    <name evidence="1" type="ORF">ERS852411_02752</name>
</gene>
<protein>
    <submittedName>
        <fullName evidence="1">Uncharacterized protein</fullName>
    </submittedName>
</protein>
<accession>A0A174KUF9</accession>
<reference evidence="1 2" key="1">
    <citation type="submission" date="2015-09" db="EMBL/GenBank/DDBJ databases">
        <authorList>
            <consortium name="Pathogen Informatics"/>
        </authorList>
    </citation>
    <scope>NUCLEOTIDE SEQUENCE [LARGE SCALE GENOMIC DNA]</scope>
    <source>
        <strain evidence="1 2">2789STDY5608854</strain>
    </source>
</reference>
<dbReference type="AlphaFoldDB" id="A0A174KUF9"/>
<dbReference type="Proteomes" id="UP000095746">
    <property type="component" value="Unassembled WGS sequence"/>
</dbReference>
<dbReference type="EMBL" id="CYZT01000272">
    <property type="protein sequence ID" value="CUP15844.1"/>
    <property type="molecule type" value="Genomic_DNA"/>
</dbReference>
<evidence type="ECO:0000313" key="2">
    <source>
        <dbReference type="Proteomes" id="UP000095746"/>
    </source>
</evidence>